<reference evidence="2 3" key="1">
    <citation type="submission" date="2021-03" db="EMBL/GenBank/DDBJ databases">
        <title>Genomic Encyclopedia of Type Strains, Phase IV (KMG-IV): sequencing the most valuable type-strain genomes for metagenomic binning, comparative biology and taxonomic classification.</title>
        <authorList>
            <person name="Goeker M."/>
        </authorList>
    </citation>
    <scope>NUCLEOTIDE SEQUENCE [LARGE SCALE GENOMIC DNA]</scope>
    <source>
        <strain evidence="2 3">DSM 14349</strain>
    </source>
</reference>
<keyword evidence="3" id="KW-1185">Reference proteome</keyword>
<dbReference type="Proteomes" id="UP001519272">
    <property type="component" value="Unassembled WGS sequence"/>
</dbReference>
<dbReference type="RefSeq" id="WP_210089930.1">
    <property type="nucleotide sequence ID" value="NZ_JAGGKG010000014.1"/>
</dbReference>
<proteinExistence type="predicted"/>
<organism evidence="2 3">
    <name type="scientific">Paenibacillus turicensis</name>
    <dbReference type="NCBI Taxonomy" id="160487"/>
    <lineage>
        <taxon>Bacteria</taxon>
        <taxon>Bacillati</taxon>
        <taxon>Bacillota</taxon>
        <taxon>Bacilli</taxon>
        <taxon>Bacillales</taxon>
        <taxon>Paenibacillaceae</taxon>
        <taxon>Paenibacillus</taxon>
    </lineage>
</organism>
<protein>
    <submittedName>
        <fullName evidence="2">CubicO group peptidase (Beta-lactamase class C family)</fullName>
    </submittedName>
</protein>
<gene>
    <name evidence="2" type="ORF">J2Z32_002986</name>
</gene>
<dbReference type="SUPFAM" id="SSF56601">
    <property type="entry name" value="beta-lactamase/transpeptidase-like"/>
    <property type="match status" value="1"/>
</dbReference>
<dbReference type="InterPro" id="IPR012338">
    <property type="entry name" value="Beta-lactam/transpept-like"/>
</dbReference>
<dbReference type="InterPro" id="IPR001466">
    <property type="entry name" value="Beta-lactam-related"/>
</dbReference>
<dbReference type="PANTHER" id="PTHR43283:SF7">
    <property type="entry name" value="BETA-LACTAMASE-RELATED DOMAIN-CONTAINING PROTEIN"/>
    <property type="match status" value="1"/>
</dbReference>
<accession>A0ABS4FUT1</accession>
<dbReference type="EMBL" id="JAGGKG010000014">
    <property type="protein sequence ID" value="MBP1906337.1"/>
    <property type="molecule type" value="Genomic_DNA"/>
</dbReference>
<dbReference type="Pfam" id="PF00144">
    <property type="entry name" value="Beta-lactamase"/>
    <property type="match status" value="1"/>
</dbReference>
<evidence type="ECO:0000313" key="3">
    <source>
        <dbReference type="Proteomes" id="UP001519272"/>
    </source>
</evidence>
<dbReference type="InterPro" id="IPR050789">
    <property type="entry name" value="Diverse_Enzym_Activities"/>
</dbReference>
<feature type="domain" description="Beta-lactamase-related" evidence="1">
    <location>
        <begin position="31"/>
        <end position="313"/>
    </location>
</feature>
<dbReference type="Gene3D" id="3.40.710.10">
    <property type="entry name" value="DD-peptidase/beta-lactamase superfamily"/>
    <property type="match status" value="1"/>
</dbReference>
<evidence type="ECO:0000313" key="2">
    <source>
        <dbReference type="EMBL" id="MBP1906337.1"/>
    </source>
</evidence>
<name>A0ABS4FUT1_9BACL</name>
<comment type="caution">
    <text evidence="2">The sequence shown here is derived from an EMBL/GenBank/DDBJ whole genome shotgun (WGS) entry which is preliminary data.</text>
</comment>
<dbReference type="PANTHER" id="PTHR43283">
    <property type="entry name" value="BETA-LACTAMASE-RELATED"/>
    <property type="match status" value="1"/>
</dbReference>
<evidence type="ECO:0000259" key="1">
    <source>
        <dbReference type="Pfam" id="PF00144"/>
    </source>
</evidence>
<sequence length="339" mass="38313">MLIQQQGVNTNNDKYIPLTDHVNTIKDQISSSAAATFIIYEDSIVHENYLGSYENNSKIHSVTPSTRFNVASVRKSYLGFAISLALYQRKLLSIDDYISDYLDDLNLDAVKGVTIRHLLTHTHGLKNDYEKLLVPGMSWNYNNVGINMLIRLIRKLFEAPLSEVMQQYVFKPCNFAETGWCKNRDKNLIWLNEEYADDQGGEANLFVSARELAFWGYLHLNRGLYNGQQIVPQEIIEQATTIQSPALLDDTLPKNGFAWWIHDKPRAISQIGNTIPTGSYQILGITGCACLVIPKYQLVAVRMYNQVGPNPPGYNYLEDIRAFGDKVLSCTIAKSSFSV</sequence>